<accession>A0A7S1YMF0</accession>
<dbReference type="PANTHER" id="PTHR11092">
    <property type="entry name" value="SUGAR NUCLEOTIDE EPIMERASE RELATED"/>
    <property type="match status" value="1"/>
</dbReference>
<reference evidence="2" key="1">
    <citation type="submission" date="2021-01" db="EMBL/GenBank/DDBJ databases">
        <authorList>
            <person name="Corre E."/>
            <person name="Pelletier E."/>
            <person name="Niang G."/>
            <person name="Scheremetjew M."/>
            <person name="Finn R."/>
            <person name="Kale V."/>
            <person name="Holt S."/>
            <person name="Cochrane G."/>
            <person name="Meng A."/>
            <person name="Brown T."/>
            <person name="Cohen L."/>
        </authorList>
    </citation>
    <scope>NUCLEOTIDE SEQUENCE</scope>
    <source>
        <strain evidence="2">ATCC 50979</strain>
    </source>
</reference>
<name>A0A7S1YMF0_9EUKA</name>
<dbReference type="Pfam" id="PF01370">
    <property type="entry name" value="Epimerase"/>
    <property type="match status" value="1"/>
</dbReference>
<dbReference type="InterPro" id="IPR001509">
    <property type="entry name" value="Epimerase_deHydtase"/>
</dbReference>
<organism evidence="2">
    <name type="scientific">Sexangularia sp. CB-2014</name>
    <dbReference type="NCBI Taxonomy" id="1486929"/>
    <lineage>
        <taxon>Eukaryota</taxon>
        <taxon>Amoebozoa</taxon>
        <taxon>Tubulinea</taxon>
        <taxon>Elardia</taxon>
        <taxon>Arcellinida</taxon>
        <taxon>Arcellinida incertae sedis</taxon>
        <taxon>Sexangularia</taxon>
    </lineage>
</organism>
<dbReference type="SUPFAM" id="SSF51735">
    <property type="entry name" value="NAD(P)-binding Rossmann-fold domains"/>
    <property type="match status" value="1"/>
</dbReference>
<feature type="domain" description="NAD-dependent epimerase/dehydratase" evidence="1">
    <location>
        <begin position="5"/>
        <end position="241"/>
    </location>
</feature>
<dbReference type="PANTHER" id="PTHR11092:SF0">
    <property type="entry name" value="EPIMERASE FAMILY PROTEIN SDR39U1"/>
    <property type="match status" value="1"/>
</dbReference>
<protein>
    <recommendedName>
        <fullName evidence="1">NAD-dependent epimerase/dehydratase domain-containing protein</fullName>
    </recommendedName>
</protein>
<dbReference type="Gene3D" id="3.40.50.720">
    <property type="entry name" value="NAD(P)-binding Rossmann-like Domain"/>
    <property type="match status" value="1"/>
</dbReference>
<proteinExistence type="predicted"/>
<dbReference type="AlphaFoldDB" id="A0A7S1YMF0"/>
<dbReference type="EMBL" id="HBGL01016284">
    <property type="protein sequence ID" value="CAD9310099.1"/>
    <property type="molecule type" value="Transcribed_RNA"/>
</dbReference>
<gene>
    <name evidence="2" type="ORF">SSP0437_LOCUS12752</name>
</gene>
<evidence type="ECO:0000259" key="1">
    <source>
        <dbReference type="Pfam" id="PF01370"/>
    </source>
</evidence>
<evidence type="ECO:0000313" key="2">
    <source>
        <dbReference type="EMBL" id="CAD9310099.1"/>
    </source>
</evidence>
<sequence>MKHHVIVTGATGLVGTPLVKSLTSLGHTVTPISRKMGASVAGIPCVTPVDVGRFREPVVVVHLAGANVMEARWSDERKARLEQSRCQFLREVTQQLHAGGASIRALVGASAVGIYQTTDENVDGAVEADCTVPDEAAAGRLAEYSWADSKLPFVAYLCRRAEETYADLAAAANARRVTFRIGLVMSRDAITWTALTGAARWGLGATLGSGQQWLPLVHRDDLVRMIVRAVEDDTISGTYNAAAPGQLRSCDFTRAVAAASGVPYWLPSVPAVLPATILGERWSLLSSGVRMDTTRWQQATSDDFFTYPTAKDIIKNLL</sequence>
<dbReference type="InterPro" id="IPR036291">
    <property type="entry name" value="NAD(P)-bd_dom_sf"/>
</dbReference>